<reference evidence="2 3" key="1">
    <citation type="submission" date="2021-03" db="EMBL/GenBank/DDBJ databases">
        <title>Assistant Professor.</title>
        <authorList>
            <person name="Huq M.A."/>
        </authorList>
    </citation>
    <scope>NUCLEOTIDE SEQUENCE [LARGE SCALE GENOMIC DNA]</scope>
    <source>
        <strain evidence="2 3">MAH-29</strain>
    </source>
</reference>
<protein>
    <recommendedName>
        <fullName evidence="4">Glycoside hydrolase family 2 protein</fullName>
    </recommendedName>
</protein>
<dbReference type="InterPro" id="IPR008979">
    <property type="entry name" value="Galactose-bd-like_sf"/>
</dbReference>
<dbReference type="PANTHER" id="PTHR36848">
    <property type="entry name" value="DNA-BINDING PROTEIN (PUTATIVE SECRETED PROTEIN)-RELATED"/>
    <property type="match status" value="1"/>
</dbReference>
<comment type="caution">
    <text evidence="2">The sequence shown here is derived from an EMBL/GenBank/DDBJ whole genome shotgun (WGS) entry which is preliminary data.</text>
</comment>
<name>A0ABS3Z0T5_9BACT</name>
<gene>
    <name evidence="2" type="ORF">J7I42_26085</name>
</gene>
<dbReference type="EMBL" id="JAGHKO010000010">
    <property type="protein sequence ID" value="MBO9203781.1"/>
    <property type="molecule type" value="Genomic_DNA"/>
</dbReference>
<sequence>MIKRLICTISLSAALMNAGAQIKWPAVNSVTKPWARWWWPGSAVTTKSLTANMQQYAQVGLGGLEITPIYGVAGYEQEFIDYLSPQWMQVFSYTLAEAKRLNLQIDMATGSGWPFGGGPLIGDAEACKNFVYKTWTIKEGESIKEPIAFEQQPYLDAIGNTIADKKELYPTVGTVGTTTLAMLKESEHVTDVSKLAEPVYANKNLQALAIDQLKYKKDLPLQVVMAYSDNGKAIELTSQVDAKGNLYWIAPAGNWTVYALFMGWHGKMVERAAPGAEGNAIDHFSEPALQKYLSRFDTAFVGADLSQLRGFFNDSYEVDDARGQSNFTPGFFDEFKRRRGYDLKQFLPQLLQKERDETSLRVLYDYRQTIADLLLEKFTMPWHQWAQTKGKIVRNQSHGSPANILDCYGVVDIPETEGNELLRFKFAVSASHILNKPLASAEAATWLNEHFKSNLGDVKKAVDKYFLGGVNHVVYHGICYSPINDPWPGWMFYAAVHFQPIHPFWRDFGTLNNYVTRCQSFLQSGKPDNDILLYFPFSDHNSEPGRDLLHHYDGMKGFENTDFNKVAEDMLAKGYAFDLISDNQLQKVYATANGLQTPGGAYRTIVLANTKYLPLPTLQKLADLAKSGATILVYNNFPTSVPGYGQLAEKQQQFNNITAALKFAGEGAIQKATSGKGAFIKGNDINELLKAANVYPEPMYGLGLQCIRRSISGGNYYFITNDTKEAVREWVPLNSKATSAILFDPMLDENGIAKTRVKNNKLEVYVQLEPGESCVLQTSNTTLTGKPYTYYTVAGKGTEIKGNWRLFFMMGGPDLPKPTTVSKLGSWTEIPEQLGKVFSGTAQYSIQFAKPTVAAPAYVLDLGGVAWSAEVILNGKSLGTLLGPIYKVNVPASLLKADNELLVRVTNGMTNRIIDMDKEGAPWKKFYNINFPAHEKENRGANGLFSAAKWQPETSGLLGPVTIAPLK</sequence>
<evidence type="ECO:0000313" key="3">
    <source>
        <dbReference type="Proteomes" id="UP000677244"/>
    </source>
</evidence>
<dbReference type="SUPFAM" id="SSF49785">
    <property type="entry name" value="Galactose-binding domain-like"/>
    <property type="match status" value="1"/>
</dbReference>
<dbReference type="PANTHER" id="PTHR36848:SF2">
    <property type="entry name" value="SECRETED PROTEIN"/>
    <property type="match status" value="1"/>
</dbReference>
<accession>A0ABS3Z0T5</accession>
<dbReference type="Gene3D" id="2.60.120.260">
    <property type="entry name" value="Galactose-binding domain-like"/>
    <property type="match status" value="1"/>
</dbReference>
<keyword evidence="1" id="KW-0732">Signal</keyword>
<proteinExistence type="predicted"/>
<feature type="signal peptide" evidence="1">
    <location>
        <begin position="1"/>
        <end position="20"/>
    </location>
</feature>
<dbReference type="RefSeq" id="WP_209141829.1">
    <property type="nucleotide sequence ID" value="NZ_JAGHKO010000010.1"/>
</dbReference>
<evidence type="ECO:0000256" key="1">
    <source>
        <dbReference type="SAM" id="SignalP"/>
    </source>
</evidence>
<keyword evidence="3" id="KW-1185">Reference proteome</keyword>
<dbReference type="InterPro" id="IPR053161">
    <property type="entry name" value="Ulvan_degrading_GH"/>
</dbReference>
<feature type="chain" id="PRO_5046385624" description="Glycoside hydrolase family 2 protein" evidence="1">
    <location>
        <begin position="21"/>
        <end position="967"/>
    </location>
</feature>
<evidence type="ECO:0000313" key="2">
    <source>
        <dbReference type="EMBL" id="MBO9203781.1"/>
    </source>
</evidence>
<organism evidence="2 3">
    <name type="scientific">Niastella soli</name>
    <dbReference type="NCBI Taxonomy" id="2821487"/>
    <lineage>
        <taxon>Bacteria</taxon>
        <taxon>Pseudomonadati</taxon>
        <taxon>Bacteroidota</taxon>
        <taxon>Chitinophagia</taxon>
        <taxon>Chitinophagales</taxon>
        <taxon>Chitinophagaceae</taxon>
        <taxon>Niastella</taxon>
    </lineage>
</organism>
<dbReference type="Pfam" id="PF17132">
    <property type="entry name" value="Glyco_hydro_106"/>
    <property type="match status" value="1"/>
</dbReference>
<evidence type="ECO:0008006" key="4">
    <source>
        <dbReference type="Google" id="ProtNLM"/>
    </source>
</evidence>
<dbReference type="NCBIfam" id="NF045579">
    <property type="entry name" value="rhamnoside_JR"/>
    <property type="match status" value="1"/>
</dbReference>
<dbReference type="Proteomes" id="UP000677244">
    <property type="component" value="Unassembled WGS sequence"/>
</dbReference>